<keyword evidence="3" id="KW-0723">Serine/threonine-protein kinase</keyword>
<dbReference type="InterPro" id="IPR011009">
    <property type="entry name" value="Kinase-like_dom_sf"/>
</dbReference>
<evidence type="ECO:0000256" key="5">
    <source>
        <dbReference type="ARBA" id="ARBA00022741"/>
    </source>
</evidence>
<comment type="catalytic activity">
    <reaction evidence="8">
        <text>L-threonyl-[protein] + ATP = O-phospho-L-threonyl-[protein] + ADP + H(+)</text>
        <dbReference type="Rhea" id="RHEA:46608"/>
        <dbReference type="Rhea" id="RHEA-COMP:11060"/>
        <dbReference type="Rhea" id="RHEA-COMP:11605"/>
        <dbReference type="ChEBI" id="CHEBI:15378"/>
        <dbReference type="ChEBI" id="CHEBI:30013"/>
        <dbReference type="ChEBI" id="CHEBI:30616"/>
        <dbReference type="ChEBI" id="CHEBI:61977"/>
        <dbReference type="ChEBI" id="CHEBI:456216"/>
        <dbReference type="EC" id="2.7.11.1"/>
    </reaction>
</comment>
<dbReference type="SUPFAM" id="SSF56112">
    <property type="entry name" value="Protein kinase-like (PK-like)"/>
    <property type="match status" value="1"/>
</dbReference>
<keyword evidence="7" id="KW-0067">ATP-binding</keyword>
<evidence type="ECO:0000256" key="8">
    <source>
        <dbReference type="ARBA" id="ARBA00047899"/>
    </source>
</evidence>
<comment type="catalytic activity">
    <reaction evidence="9">
        <text>L-seryl-[protein] + ATP = O-phospho-L-seryl-[protein] + ADP + H(+)</text>
        <dbReference type="Rhea" id="RHEA:17989"/>
        <dbReference type="Rhea" id="RHEA-COMP:9863"/>
        <dbReference type="Rhea" id="RHEA-COMP:11604"/>
        <dbReference type="ChEBI" id="CHEBI:15378"/>
        <dbReference type="ChEBI" id="CHEBI:29999"/>
        <dbReference type="ChEBI" id="CHEBI:30616"/>
        <dbReference type="ChEBI" id="CHEBI:83421"/>
        <dbReference type="ChEBI" id="CHEBI:456216"/>
        <dbReference type="EC" id="2.7.11.1"/>
    </reaction>
</comment>
<dbReference type="EC" id="2.7.11.1" evidence="2"/>
<dbReference type="EMBL" id="PNBA02000002">
    <property type="protein sequence ID" value="KAG6433334.1"/>
    <property type="molecule type" value="Genomic_DNA"/>
</dbReference>
<organism evidence="10">
    <name type="scientific">Salvia splendens</name>
    <name type="common">Scarlet sage</name>
    <dbReference type="NCBI Taxonomy" id="180675"/>
    <lineage>
        <taxon>Eukaryota</taxon>
        <taxon>Viridiplantae</taxon>
        <taxon>Streptophyta</taxon>
        <taxon>Embryophyta</taxon>
        <taxon>Tracheophyta</taxon>
        <taxon>Spermatophyta</taxon>
        <taxon>Magnoliopsida</taxon>
        <taxon>eudicotyledons</taxon>
        <taxon>Gunneridae</taxon>
        <taxon>Pentapetalae</taxon>
        <taxon>asterids</taxon>
        <taxon>lamiids</taxon>
        <taxon>Lamiales</taxon>
        <taxon>Lamiaceae</taxon>
        <taxon>Nepetoideae</taxon>
        <taxon>Mentheae</taxon>
        <taxon>Salviinae</taxon>
        <taxon>Salvia</taxon>
        <taxon>Salvia subgen. Calosphace</taxon>
        <taxon>core Calosphace</taxon>
    </lineage>
</organism>
<name>A0A8X9AB54_SALSN</name>
<accession>A0A8X9AB54</accession>
<dbReference type="GO" id="GO:0016020">
    <property type="term" value="C:membrane"/>
    <property type="evidence" value="ECO:0007669"/>
    <property type="project" value="UniProtKB-SubCell"/>
</dbReference>
<dbReference type="PANTHER" id="PTHR48006:SF102">
    <property type="entry name" value="LEUCINE-RICH REPEAT-CONTAINING PROTEIN DDB_G0281931-RELATED"/>
    <property type="match status" value="1"/>
</dbReference>
<protein>
    <recommendedName>
        <fullName evidence="2">non-specific serine/threonine protein kinase</fullName>
        <ecNumber evidence="2">2.7.11.1</ecNumber>
    </recommendedName>
</protein>
<evidence type="ECO:0000313" key="10">
    <source>
        <dbReference type="EMBL" id="KAG6433334.1"/>
    </source>
</evidence>
<evidence type="ECO:0000256" key="7">
    <source>
        <dbReference type="ARBA" id="ARBA00022840"/>
    </source>
</evidence>
<dbReference type="PANTHER" id="PTHR48006">
    <property type="entry name" value="LEUCINE-RICH REPEAT-CONTAINING PROTEIN DDB_G0281931-RELATED"/>
    <property type="match status" value="1"/>
</dbReference>
<reference evidence="10" key="2">
    <citation type="submission" date="2020-08" db="EMBL/GenBank/DDBJ databases">
        <title>Plant Genome Project.</title>
        <authorList>
            <person name="Zhang R.-G."/>
        </authorList>
    </citation>
    <scope>NUCLEOTIDE SEQUENCE</scope>
    <source>
        <strain evidence="10">Huo1</strain>
        <tissue evidence="10">Leaf</tissue>
    </source>
</reference>
<evidence type="ECO:0000256" key="6">
    <source>
        <dbReference type="ARBA" id="ARBA00022777"/>
    </source>
</evidence>
<sequence length="176" mass="20129">MAALSTKLLHHHCIRYSENLLFQWRKSQRILAPPPPQPPLEATRNASGSSTRKLFPAWLWKRKPKDYDLPQGLLSSVAVDEEDHFGLQSFSLRELRFAKDNFSDINILRGGRSKVYKGRLADGSLVEVERVQPQATEIDMEIISISTHCNVIRAHGFCITQKERLLVYPYMANGRV</sequence>
<dbReference type="GO" id="GO:0005524">
    <property type="term" value="F:ATP binding"/>
    <property type="evidence" value="ECO:0007669"/>
    <property type="project" value="UniProtKB-KW"/>
</dbReference>
<evidence type="ECO:0000256" key="9">
    <source>
        <dbReference type="ARBA" id="ARBA00048679"/>
    </source>
</evidence>
<comment type="subcellular location">
    <subcellularLocation>
        <location evidence="1">Membrane</location>
        <topology evidence="1">Single-pass type I membrane protein</topology>
    </subcellularLocation>
</comment>
<evidence type="ECO:0000313" key="11">
    <source>
        <dbReference type="Proteomes" id="UP000298416"/>
    </source>
</evidence>
<keyword evidence="5" id="KW-0547">Nucleotide-binding</keyword>
<evidence type="ECO:0000256" key="1">
    <source>
        <dbReference type="ARBA" id="ARBA00004479"/>
    </source>
</evidence>
<keyword evidence="4" id="KW-0808">Transferase</keyword>
<evidence type="ECO:0000256" key="3">
    <source>
        <dbReference type="ARBA" id="ARBA00022527"/>
    </source>
</evidence>
<dbReference type="Gene3D" id="3.30.200.20">
    <property type="entry name" value="Phosphorylase Kinase, domain 1"/>
    <property type="match status" value="1"/>
</dbReference>
<evidence type="ECO:0000256" key="2">
    <source>
        <dbReference type="ARBA" id="ARBA00012513"/>
    </source>
</evidence>
<dbReference type="AlphaFoldDB" id="A0A8X9AB54"/>
<evidence type="ECO:0000256" key="4">
    <source>
        <dbReference type="ARBA" id="ARBA00022679"/>
    </source>
</evidence>
<proteinExistence type="predicted"/>
<dbReference type="Proteomes" id="UP000298416">
    <property type="component" value="Unassembled WGS sequence"/>
</dbReference>
<keyword evidence="11" id="KW-1185">Reference proteome</keyword>
<reference evidence="10" key="1">
    <citation type="submission" date="2018-01" db="EMBL/GenBank/DDBJ databases">
        <authorList>
            <person name="Mao J.F."/>
        </authorList>
    </citation>
    <scope>NUCLEOTIDE SEQUENCE</scope>
    <source>
        <strain evidence="10">Huo1</strain>
        <tissue evidence="10">Leaf</tissue>
    </source>
</reference>
<dbReference type="InterPro" id="IPR051824">
    <property type="entry name" value="LRR_Rcpt-Like_S/T_Kinase"/>
</dbReference>
<dbReference type="GO" id="GO:0004674">
    <property type="term" value="F:protein serine/threonine kinase activity"/>
    <property type="evidence" value="ECO:0007669"/>
    <property type="project" value="UniProtKB-KW"/>
</dbReference>
<keyword evidence="6" id="KW-0418">Kinase</keyword>
<gene>
    <name evidence="10" type="ORF">SASPL_104943</name>
</gene>
<comment type="caution">
    <text evidence="10">The sequence shown here is derived from an EMBL/GenBank/DDBJ whole genome shotgun (WGS) entry which is preliminary data.</text>
</comment>